<dbReference type="AlphaFoldDB" id="S0FVG4"/>
<evidence type="ECO:0000313" key="1">
    <source>
        <dbReference type="EMBL" id="EMS79088.1"/>
    </source>
</evidence>
<evidence type="ECO:0000313" key="2">
    <source>
        <dbReference type="Proteomes" id="UP000014216"/>
    </source>
</evidence>
<name>S0FVG4_9BACT</name>
<organism evidence="1 2">
    <name type="scientific">Desulfotignum phosphitoxidans DSM 13687</name>
    <dbReference type="NCBI Taxonomy" id="1286635"/>
    <lineage>
        <taxon>Bacteria</taxon>
        <taxon>Pseudomonadati</taxon>
        <taxon>Thermodesulfobacteriota</taxon>
        <taxon>Desulfobacteria</taxon>
        <taxon>Desulfobacterales</taxon>
        <taxon>Desulfobacteraceae</taxon>
        <taxon>Desulfotignum</taxon>
    </lineage>
</organism>
<dbReference type="Proteomes" id="UP000014216">
    <property type="component" value="Unassembled WGS sequence"/>
</dbReference>
<dbReference type="EMBL" id="APJX01000005">
    <property type="protein sequence ID" value="EMS79088.1"/>
    <property type="molecule type" value="Genomic_DNA"/>
</dbReference>
<protein>
    <submittedName>
        <fullName evidence="1">Uncharacterized protein</fullName>
    </submittedName>
</protein>
<proteinExistence type="predicted"/>
<reference evidence="1 2" key="1">
    <citation type="journal article" date="2013" name="Genome Announc.">
        <title>Draft Genome Sequence of Desulfotignum phosphitoxidans DSM 13687 Strain FiPS-3.</title>
        <authorList>
            <person name="Poehlein A."/>
            <person name="Daniel R."/>
            <person name="Simeonova D.D."/>
        </authorList>
    </citation>
    <scope>NUCLEOTIDE SEQUENCE [LARGE SCALE GENOMIC DNA]</scope>
    <source>
        <strain evidence="1 2">DSM 13687</strain>
    </source>
</reference>
<accession>S0FVG4</accession>
<dbReference type="RefSeq" id="WP_006966179.1">
    <property type="nucleotide sequence ID" value="NZ_APJX01000005.1"/>
</dbReference>
<gene>
    <name evidence="1" type="ORF">Dpo_5c00100</name>
</gene>
<sequence length="134" mass="15636">MSKWMTISEAVDAFDLYNLFSEIIDSYSDEMDDPEAVASELIELLEEHEEEYEFSSDSDGDYTESFERNLRDAIGYVFEEFNLGELPEVDYVDPDTDEDDLADIYDDKFDDDIKHRVDMDAYEEGDDIEEEDAD</sequence>
<dbReference type="OrthoDB" id="5422499at2"/>
<keyword evidence="2" id="KW-1185">Reference proteome</keyword>
<comment type="caution">
    <text evidence="1">The sequence shown here is derived from an EMBL/GenBank/DDBJ whole genome shotgun (WGS) entry which is preliminary data.</text>
</comment>